<sequence length="72" mass="8377">MEKKLLLLRSELYFLHIQNEEIMFCCMSWLCPGIDMILTLCTSYLYNAPYYVTLVMMVYLKAKGLSAMSSCC</sequence>
<proteinExistence type="predicted"/>
<feature type="transmembrane region" description="Helical" evidence="1">
    <location>
        <begin position="36"/>
        <end position="60"/>
    </location>
</feature>
<dbReference type="EMBL" id="GBRH01220820">
    <property type="protein sequence ID" value="JAD77075.1"/>
    <property type="molecule type" value="Transcribed_RNA"/>
</dbReference>
<keyword evidence="1" id="KW-1133">Transmembrane helix</keyword>
<evidence type="ECO:0000256" key="1">
    <source>
        <dbReference type="SAM" id="Phobius"/>
    </source>
</evidence>
<protein>
    <submittedName>
        <fullName evidence="2">Uncharacterized protein</fullName>
    </submittedName>
</protein>
<name>A0A0A9CUL5_ARUDO</name>
<keyword evidence="1" id="KW-0812">Transmembrane</keyword>
<organism evidence="2">
    <name type="scientific">Arundo donax</name>
    <name type="common">Giant reed</name>
    <name type="synonym">Donax arundinaceus</name>
    <dbReference type="NCBI Taxonomy" id="35708"/>
    <lineage>
        <taxon>Eukaryota</taxon>
        <taxon>Viridiplantae</taxon>
        <taxon>Streptophyta</taxon>
        <taxon>Embryophyta</taxon>
        <taxon>Tracheophyta</taxon>
        <taxon>Spermatophyta</taxon>
        <taxon>Magnoliopsida</taxon>
        <taxon>Liliopsida</taxon>
        <taxon>Poales</taxon>
        <taxon>Poaceae</taxon>
        <taxon>PACMAD clade</taxon>
        <taxon>Arundinoideae</taxon>
        <taxon>Arundineae</taxon>
        <taxon>Arundo</taxon>
    </lineage>
</organism>
<keyword evidence="1" id="KW-0472">Membrane</keyword>
<accession>A0A0A9CUL5</accession>
<reference evidence="2" key="1">
    <citation type="submission" date="2014-09" db="EMBL/GenBank/DDBJ databases">
        <authorList>
            <person name="Magalhaes I.L.F."/>
            <person name="Oliveira U."/>
            <person name="Santos F.R."/>
            <person name="Vidigal T.H.D.A."/>
            <person name="Brescovit A.D."/>
            <person name="Santos A.J."/>
        </authorList>
    </citation>
    <scope>NUCLEOTIDE SEQUENCE</scope>
    <source>
        <tissue evidence="2">Shoot tissue taken approximately 20 cm above the soil surface</tissue>
    </source>
</reference>
<evidence type="ECO:0000313" key="2">
    <source>
        <dbReference type="EMBL" id="JAD77075.1"/>
    </source>
</evidence>
<dbReference type="AlphaFoldDB" id="A0A0A9CUL5"/>
<reference evidence="2" key="2">
    <citation type="journal article" date="2015" name="Data Brief">
        <title>Shoot transcriptome of the giant reed, Arundo donax.</title>
        <authorList>
            <person name="Barrero R.A."/>
            <person name="Guerrero F.D."/>
            <person name="Moolhuijzen P."/>
            <person name="Goolsby J.A."/>
            <person name="Tidwell J."/>
            <person name="Bellgard S.E."/>
            <person name="Bellgard M.I."/>
        </authorList>
    </citation>
    <scope>NUCLEOTIDE SEQUENCE</scope>
    <source>
        <tissue evidence="2">Shoot tissue taken approximately 20 cm above the soil surface</tissue>
    </source>
</reference>